<dbReference type="GO" id="GO:0008654">
    <property type="term" value="P:phospholipid biosynthetic process"/>
    <property type="evidence" value="ECO:0007669"/>
    <property type="project" value="UniProtKB-KW"/>
</dbReference>
<evidence type="ECO:0000256" key="1">
    <source>
        <dbReference type="ARBA" id="ARBA00004651"/>
    </source>
</evidence>
<dbReference type="GO" id="GO:0016301">
    <property type="term" value="F:kinase activity"/>
    <property type="evidence" value="ECO:0007669"/>
    <property type="project" value="UniProtKB-KW"/>
</dbReference>
<keyword evidence="18" id="KW-0479">Metal-binding</keyword>
<feature type="binding site" evidence="18">
    <location>
        <position position="21"/>
    </location>
    <ligand>
        <name>a divalent metal cation</name>
        <dbReference type="ChEBI" id="CHEBI:60240"/>
    </ligand>
</feature>
<reference evidence="22" key="1">
    <citation type="journal article" date="2015" name="MBio">
        <title>Genome-resolved metagenomic analysis reveals roles for candidate phyla and other microbial community members in biogeochemical transformations in oil reservoirs.</title>
        <authorList>
            <person name="Hu P."/>
            <person name="Tom L."/>
            <person name="Singh A."/>
            <person name="Thomas B.C."/>
            <person name="Baker B.J."/>
            <person name="Piceno Y.M."/>
            <person name="Andersen G.L."/>
            <person name="Banfield J.F."/>
        </authorList>
    </citation>
    <scope>NUCLEOTIDE SEQUENCE [LARGE SCALE GENOMIC DNA]</scope>
    <source>
        <strain evidence="21">46_47</strain>
        <strain evidence="22">46_70</strain>
    </source>
</reference>
<comment type="cofactor">
    <cofactor evidence="18">
        <name>Mg(2+)</name>
        <dbReference type="ChEBI" id="CHEBI:18420"/>
    </cofactor>
    <text evidence="18">Mn(2+), Zn(2+), Cd(2+) and Co(2+) support activity to lesser extents.</text>
</comment>
<accession>A0A101I874</accession>
<evidence type="ECO:0000256" key="4">
    <source>
        <dbReference type="ARBA" id="ARBA00022516"/>
    </source>
</evidence>
<dbReference type="Proteomes" id="UP000264215">
    <property type="component" value="Unassembled WGS sequence"/>
</dbReference>
<evidence type="ECO:0000256" key="11">
    <source>
        <dbReference type="ARBA" id="ARBA00023098"/>
    </source>
</evidence>
<comment type="similarity">
    <text evidence="2">Belongs to the bacterial diacylglycerol kinase family.</text>
</comment>
<dbReference type="CDD" id="cd14265">
    <property type="entry name" value="UDPK_IM_like"/>
    <property type="match status" value="1"/>
</dbReference>
<proteinExistence type="inferred from homology"/>
<dbReference type="GO" id="GO:0046872">
    <property type="term" value="F:metal ion binding"/>
    <property type="evidence" value="ECO:0007669"/>
    <property type="project" value="UniProtKB-KW"/>
</dbReference>
<evidence type="ECO:0000256" key="6">
    <source>
        <dbReference type="ARBA" id="ARBA00022692"/>
    </source>
</evidence>
<dbReference type="EMBL" id="LGGW01000042">
    <property type="protein sequence ID" value="KUK90274.1"/>
    <property type="molecule type" value="Genomic_DNA"/>
</dbReference>
<dbReference type="GO" id="GO:0005524">
    <property type="term" value="F:ATP binding"/>
    <property type="evidence" value="ECO:0007669"/>
    <property type="project" value="UniProtKB-KW"/>
</dbReference>
<feature type="binding site" evidence="17">
    <location>
        <position position="69"/>
    </location>
    <ligand>
        <name>ATP</name>
        <dbReference type="ChEBI" id="CHEBI:30616"/>
    </ligand>
</feature>
<feature type="transmembrane region" description="Helical" evidence="19">
    <location>
        <begin position="89"/>
        <end position="110"/>
    </location>
</feature>
<dbReference type="GO" id="GO:0005886">
    <property type="term" value="C:plasma membrane"/>
    <property type="evidence" value="ECO:0007669"/>
    <property type="project" value="UniProtKB-SubCell"/>
</dbReference>
<dbReference type="Proteomes" id="UP000054260">
    <property type="component" value="Unassembled WGS sequence"/>
</dbReference>
<keyword evidence="5" id="KW-0808">Transferase</keyword>
<feature type="transmembrane region" description="Helical" evidence="19">
    <location>
        <begin position="116"/>
        <end position="138"/>
    </location>
</feature>
<evidence type="ECO:0000256" key="2">
    <source>
        <dbReference type="ARBA" id="ARBA00005967"/>
    </source>
</evidence>
<evidence type="ECO:0000256" key="9">
    <source>
        <dbReference type="ARBA" id="ARBA00022840"/>
    </source>
</evidence>
<keyword evidence="9 17" id="KW-0067">ATP-binding</keyword>
<dbReference type="InterPro" id="IPR000829">
    <property type="entry name" value="DAGK"/>
</dbReference>
<feature type="binding site" evidence="18">
    <location>
        <position position="69"/>
    </location>
    <ligand>
        <name>a divalent metal cation</name>
        <dbReference type="ChEBI" id="CHEBI:60240"/>
    </ligand>
</feature>
<dbReference type="InterPro" id="IPR033717">
    <property type="entry name" value="UDPK"/>
</dbReference>
<comment type="caution">
    <text evidence="22">The sequence shown here is derived from an EMBL/GenBank/DDBJ whole genome shotgun (WGS) entry which is preliminary data.</text>
</comment>
<feature type="binding site" evidence="17">
    <location>
        <position position="21"/>
    </location>
    <ligand>
        <name>ATP</name>
        <dbReference type="ChEBI" id="CHEBI:30616"/>
    </ligand>
</feature>
<dbReference type="PANTHER" id="PTHR34299">
    <property type="entry name" value="DIACYLGLYCEROL KINASE"/>
    <property type="match status" value="1"/>
</dbReference>
<feature type="binding site" evidence="16">
    <location>
        <position position="62"/>
    </location>
    <ligand>
        <name>substrate</name>
    </ligand>
</feature>
<dbReference type="Pfam" id="PF01219">
    <property type="entry name" value="DAGK_prokar"/>
    <property type="match status" value="1"/>
</dbReference>
<feature type="transmembrane region" description="Helical" evidence="19">
    <location>
        <begin position="24"/>
        <end position="43"/>
    </location>
</feature>
<evidence type="ECO:0000313" key="24">
    <source>
        <dbReference type="Proteomes" id="UP000055014"/>
    </source>
</evidence>
<keyword evidence="6 19" id="KW-0812">Transmembrane</keyword>
<evidence type="ECO:0000256" key="3">
    <source>
        <dbReference type="ARBA" id="ARBA00022475"/>
    </source>
</evidence>
<evidence type="ECO:0000256" key="13">
    <source>
        <dbReference type="ARBA" id="ARBA00023209"/>
    </source>
</evidence>
<dbReference type="PANTHER" id="PTHR34299:SF1">
    <property type="entry name" value="DIACYLGLYCEROL KINASE"/>
    <property type="match status" value="1"/>
</dbReference>
<keyword evidence="13" id="KW-0594">Phospholipid biosynthesis</keyword>
<dbReference type="EMBL" id="LGGH01000029">
    <property type="protein sequence ID" value="KUK68210.1"/>
    <property type="molecule type" value="Genomic_DNA"/>
</dbReference>
<feature type="transmembrane region" description="Helical" evidence="19">
    <location>
        <begin position="49"/>
        <end position="68"/>
    </location>
</feature>
<name>A0A101I874_9BACT</name>
<keyword evidence="10 19" id="KW-1133">Transmembrane helix</keyword>
<evidence type="ECO:0000256" key="14">
    <source>
        <dbReference type="ARBA" id="ARBA00023264"/>
    </source>
</evidence>
<evidence type="ECO:0000313" key="20">
    <source>
        <dbReference type="EMBL" id="HCO69992.1"/>
    </source>
</evidence>
<keyword evidence="3" id="KW-1003">Cell membrane</keyword>
<evidence type="ECO:0000256" key="15">
    <source>
        <dbReference type="PIRSR" id="PIRSR600829-1"/>
    </source>
</evidence>
<evidence type="ECO:0000256" key="17">
    <source>
        <dbReference type="PIRSR" id="PIRSR600829-3"/>
    </source>
</evidence>
<keyword evidence="11" id="KW-0443">Lipid metabolism</keyword>
<reference evidence="23 24" key="2">
    <citation type="journal article" date="2015" name="MBio">
        <title>Genome-Resolved Metagenomic Analysis Reveals Roles for Candidate Phyla and Other Microbial Community Members in Biogeochemical Transformations in Oil Reservoirs.</title>
        <authorList>
            <person name="Hu P."/>
            <person name="Tom L."/>
            <person name="Singh A."/>
            <person name="Thomas B.C."/>
            <person name="Baker B.J."/>
            <person name="Piceno Y.M."/>
            <person name="Andersen G.L."/>
            <person name="Banfield J.F."/>
        </authorList>
    </citation>
    <scope>NUCLEOTIDE SEQUENCE [LARGE SCALE GENOMIC DNA]</scope>
</reference>
<evidence type="ECO:0000256" key="10">
    <source>
        <dbReference type="ARBA" id="ARBA00022989"/>
    </source>
</evidence>
<dbReference type="Gene3D" id="1.10.287.3610">
    <property type="match status" value="1"/>
</dbReference>
<evidence type="ECO:0000256" key="8">
    <source>
        <dbReference type="ARBA" id="ARBA00022777"/>
    </source>
</evidence>
<sequence>MKKFVRSLGNATNGIKHLLKERNFRIQLVFGAVILTLGALLGLDKNDYYWLLFCTFMVLLLEGINTVVEKMADILRPYYDDRVRVLKDTAASVVLMGTAVSILIGLSIILQSIFGLHFAIGLLFGIMILVIFFFLGLFGGGRE</sequence>
<comment type="subcellular location">
    <subcellularLocation>
        <location evidence="1">Cell membrane</location>
        <topology evidence="1">Multi-pass membrane protein</topology>
    </subcellularLocation>
</comment>
<gene>
    <name evidence="20" type="ORF">DIT26_05335</name>
    <name evidence="21" type="ORF">XD86_0331</name>
    <name evidence="22" type="ORF">XE02_0609</name>
</gene>
<dbReference type="AlphaFoldDB" id="A0A101I874"/>
<evidence type="ECO:0000313" key="23">
    <source>
        <dbReference type="Proteomes" id="UP000054260"/>
    </source>
</evidence>
<feature type="binding site" evidence="17">
    <location>
        <begin position="87"/>
        <end position="88"/>
    </location>
    <ligand>
        <name>ATP</name>
        <dbReference type="ChEBI" id="CHEBI:30616"/>
    </ligand>
</feature>
<protein>
    <submittedName>
        <fullName evidence="22">Diacylglycerol kinase</fullName>
    </submittedName>
</protein>
<evidence type="ECO:0000313" key="22">
    <source>
        <dbReference type="EMBL" id="KUK90274.1"/>
    </source>
</evidence>
<reference evidence="20 25" key="3">
    <citation type="journal article" date="2018" name="Nat. Biotechnol.">
        <title>A standardized bacterial taxonomy based on genome phylogeny substantially revises the tree of life.</title>
        <authorList>
            <person name="Parks D.H."/>
            <person name="Chuvochina M."/>
            <person name="Waite D.W."/>
            <person name="Rinke C."/>
            <person name="Skarshewski A."/>
            <person name="Chaumeil P.A."/>
            <person name="Hugenholtz P."/>
        </authorList>
    </citation>
    <scope>NUCLEOTIDE SEQUENCE [LARGE SCALE GENOMIC DNA]</scope>
    <source>
        <strain evidence="20">UBA9905</strain>
    </source>
</reference>
<keyword evidence="7 17" id="KW-0547">Nucleotide-binding</keyword>
<dbReference type="PATRIC" id="fig|1236046.5.peg.149"/>
<keyword evidence="4" id="KW-0444">Lipid biosynthesis</keyword>
<dbReference type="Proteomes" id="UP000055014">
    <property type="component" value="Unassembled WGS sequence"/>
</dbReference>
<evidence type="ECO:0000256" key="12">
    <source>
        <dbReference type="ARBA" id="ARBA00023136"/>
    </source>
</evidence>
<dbReference type="EMBL" id="DQBS01000127">
    <property type="protein sequence ID" value="HCO69992.1"/>
    <property type="molecule type" value="Genomic_DNA"/>
</dbReference>
<evidence type="ECO:0000256" key="7">
    <source>
        <dbReference type="ARBA" id="ARBA00022741"/>
    </source>
</evidence>
<keyword evidence="12 19" id="KW-0472">Membrane</keyword>
<keyword evidence="14" id="KW-1208">Phospholipid metabolism</keyword>
<evidence type="ECO:0000256" key="5">
    <source>
        <dbReference type="ARBA" id="ARBA00022679"/>
    </source>
</evidence>
<organism evidence="22 24">
    <name type="scientific">Mesotoga infera</name>
    <dbReference type="NCBI Taxonomy" id="1236046"/>
    <lineage>
        <taxon>Bacteria</taxon>
        <taxon>Thermotogati</taxon>
        <taxon>Thermotogota</taxon>
        <taxon>Thermotogae</taxon>
        <taxon>Kosmotogales</taxon>
        <taxon>Kosmotogaceae</taxon>
        <taxon>Mesotoga</taxon>
    </lineage>
</organism>
<evidence type="ECO:0000313" key="25">
    <source>
        <dbReference type="Proteomes" id="UP000264215"/>
    </source>
</evidence>
<keyword evidence="18" id="KW-0460">Magnesium</keyword>
<evidence type="ECO:0000313" key="21">
    <source>
        <dbReference type="EMBL" id="KUK68210.1"/>
    </source>
</evidence>
<dbReference type="InterPro" id="IPR036945">
    <property type="entry name" value="DAGK_sf"/>
</dbReference>
<evidence type="ECO:0000256" key="18">
    <source>
        <dbReference type="PIRSR" id="PIRSR600829-4"/>
    </source>
</evidence>
<evidence type="ECO:0000256" key="19">
    <source>
        <dbReference type="SAM" id="Phobius"/>
    </source>
</evidence>
<feature type="active site" description="Proton acceptor" evidence="15">
    <location>
        <position position="62"/>
    </location>
</feature>
<evidence type="ECO:0000256" key="16">
    <source>
        <dbReference type="PIRSR" id="PIRSR600829-2"/>
    </source>
</evidence>
<keyword evidence="8 22" id="KW-0418">Kinase</keyword>